<feature type="compositionally biased region" description="Basic and acidic residues" evidence="1">
    <location>
        <begin position="33"/>
        <end position="55"/>
    </location>
</feature>
<keyword evidence="3" id="KW-1185">Reference proteome</keyword>
<reference evidence="2 3" key="1">
    <citation type="submission" date="2024-09" db="EMBL/GenBank/DDBJ databases">
        <authorList>
            <person name="Pan X."/>
        </authorList>
    </citation>
    <scope>NUCLEOTIDE SEQUENCE [LARGE SCALE GENOMIC DNA]</scope>
    <source>
        <strain evidence="2 3">B2969</strain>
    </source>
</reference>
<dbReference type="Proteomes" id="UP001610861">
    <property type="component" value="Unassembled WGS sequence"/>
</dbReference>
<evidence type="ECO:0000256" key="1">
    <source>
        <dbReference type="SAM" id="MobiDB-lite"/>
    </source>
</evidence>
<evidence type="ECO:0000313" key="2">
    <source>
        <dbReference type="EMBL" id="MFH8249079.1"/>
    </source>
</evidence>
<comment type="caution">
    <text evidence="2">The sequence shown here is derived from an EMBL/GenBank/DDBJ whole genome shotgun (WGS) entry which is preliminary data.</text>
</comment>
<evidence type="ECO:0000313" key="3">
    <source>
        <dbReference type="Proteomes" id="UP001610861"/>
    </source>
</evidence>
<gene>
    <name evidence="2" type="ORF">ACH3VR_01765</name>
</gene>
<dbReference type="RefSeq" id="WP_396639028.1">
    <property type="nucleotide sequence ID" value="NZ_JBIQWL010000001.1"/>
</dbReference>
<sequence>MSTPHDRSFPHHIPAPDEPSVPELEEDENIAPRPEEEIADVLRAEPDVEDHARKR</sequence>
<organism evidence="2 3">
    <name type="scientific">Microbacterium alkaliflavum</name>
    <dbReference type="NCBI Taxonomy" id="3248839"/>
    <lineage>
        <taxon>Bacteria</taxon>
        <taxon>Bacillati</taxon>
        <taxon>Actinomycetota</taxon>
        <taxon>Actinomycetes</taxon>
        <taxon>Micrococcales</taxon>
        <taxon>Microbacteriaceae</taxon>
        <taxon>Microbacterium</taxon>
    </lineage>
</organism>
<dbReference type="EMBL" id="JBIQWL010000001">
    <property type="protein sequence ID" value="MFH8249079.1"/>
    <property type="molecule type" value="Genomic_DNA"/>
</dbReference>
<feature type="region of interest" description="Disordered" evidence="1">
    <location>
        <begin position="1"/>
        <end position="55"/>
    </location>
</feature>
<proteinExistence type="predicted"/>
<accession>A0ABW7Q2N4</accession>
<protein>
    <submittedName>
        <fullName evidence="2">Uncharacterized protein</fullName>
    </submittedName>
</protein>
<name>A0ABW7Q2N4_9MICO</name>